<dbReference type="SUPFAM" id="SSF55073">
    <property type="entry name" value="Nucleotide cyclase"/>
    <property type="match status" value="1"/>
</dbReference>
<dbReference type="Pfam" id="PF00563">
    <property type="entry name" value="EAL"/>
    <property type="match status" value="1"/>
</dbReference>
<keyword evidence="1" id="KW-1133">Transmembrane helix</keyword>
<dbReference type="InterPro" id="IPR000160">
    <property type="entry name" value="GGDEF_dom"/>
</dbReference>
<dbReference type="Pfam" id="PF00990">
    <property type="entry name" value="GGDEF"/>
    <property type="match status" value="1"/>
</dbReference>
<comment type="caution">
    <text evidence="4">The sequence shown here is derived from an EMBL/GenBank/DDBJ whole genome shotgun (WGS) entry which is preliminary data.</text>
</comment>
<dbReference type="EMBL" id="JBHRWW010000015">
    <property type="protein sequence ID" value="MFC3690063.1"/>
    <property type="molecule type" value="Genomic_DNA"/>
</dbReference>
<feature type="transmembrane region" description="Helical" evidence="1">
    <location>
        <begin position="140"/>
        <end position="160"/>
    </location>
</feature>
<feature type="transmembrane region" description="Helical" evidence="1">
    <location>
        <begin position="78"/>
        <end position="97"/>
    </location>
</feature>
<dbReference type="Gene3D" id="3.20.20.450">
    <property type="entry name" value="EAL domain"/>
    <property type="match status" value="1"/>
</dbReference>
<gene>
    <name evidence="4" type="ORF">ACFOLH_17085</name>
</gene>
<keyword evidence="1" id="KW-0812">Transmembrane</keyword>
<dbReference type="SMART" id="SM00267">
    <property type="entry name" value="GGDEF"/>
    <property type="match status" value="1"/>
</dbReference>
<feature type="transmembrane region" description="Helical" evidence="1">
    <location>
        <begin position="172"/>
        <end position="195"/>
    </location>
</feature>
<evidence type="ECO:0000259" key="3">
    <source>
        <dbReference type="PROSITE" id="PS50887"/>
    </source>
</evidence>
<dbReference type="NCBIfam" id="TIGR00254">
    <property type="entry name" value="GGDEF"/>
    <property type="match status" value="1"/>
</dbReference>
<feature type="transmembrane region" description="Helical" evidence="1">
    <location>
        <begin position="240"/>
        <end position="258"/>
    </location>
</feature>
<keyword evidence="5" id="KW-1185">Reference proteome</keyword>
<evidence type="ECO:0000313" key="4">
    <source>
        <dbReference type="EMBL" id="MFC3690063.1"/>
    </source>
</evidence>
<dbReference type="InterPro" id="IPR035919">
    <property type="entry name" value="EAL_sf"/>
</dbReference>
<sequence length="756" mass="80326">MTAPRTPGRRRLLVLDTLLRRAMWAVVVLGTVLGLTSTGFSATPAPQGLTLAVLSAFFPLACLRLVVAALLGPERRTARLVLVSGVALWAVGSIVLHQGGDVADKSFPGPAELFFSPSYAAFAAYLLLDASGRTTASRKTWLEAVLVCGGVTCLSASLLASPLGSVFGAEGLALLLAVVYPLLDLFLAVLVLGQVLLGARGLGRDTWLLVGAFAVLGASDVLFLLAAAPDTYFVNVVTDVSYGLAFALLVAAACAPRSEPVRQHSGRTRGNLLVGAGAVALLALVLRPLDSGAWFVTVPAVATLVATGARLLVALREAQGAAEARKLSRTDELTGLLNRRAILADVDARLRVDGPVSLMLLDLDGFKEVNDSLGHSAGDALLQEVGHRLVRTLPASSRVSRVGGDEFALMVLDDDGLSLTRLARQVRAVLSETITVDGLDLAVGASVGITSRLPEDLDAVTMLRRADVAMYRAKHARLGESTYDPAHDGFSRERLEQVESLRTGIADGQLVLWYQPQVDAATQQVTAVEALVRWEHPQHGLLGPLAFLPEARRAGLMPALTEAVVAMVVADARRWADLGQTFTVSFNCAPPELLGGRMVPALLDAVREAGLPPDRLLVEVTEDSFVTDPEKARAVLQELRRNRVQTAIDDYGTGFSSLAYLRDLPVQELKIDRSFVRTMGSDSSSRVIVESTLQMAHAMGLRVVAEGVEDASTAAELVACGVDVLQGYHIARPMPAAEVGAWVAEWRSALRTRAAR</sequence>
<feature type="domain" description="GGDEF" evidence="3">
    <location>
        <begin position="354"/>
        <end position="488"/>
    </location>
</feature>
<feature type="transmembrane region" description="Helical" evidence="1">
    <location>
        <begin position="48"/>
        <end position="71"/>
    </location>
</feature>
<proteinExistence type="predicted"/>
<feature type="transmembrane region" description="Helical" evidence="1">
    <location>
        <begin position="109"/>
        <end position="128"/>
    </location>
</feature>
<dbReference type="Gene3D" id="3.30.70.270">
    <property type="match status" value="1"/>
</dbReference>
<keyword evidence="1" id="KW-0472">Membrane</keyword>
<evidence type="ECO:0000256" key="1">
    <source>
        <dbReference type="SAM" id="Phobius"/>
    </source>
</evidence>
<feature type="domain" description="EAL" evidence="2">
    <location>
        <begin position="494"/>
        <end position="747"/>
    </location>
</feature>
<dbReference type="SMART" id="SM00052">
    <property type="entry name" value="EAL"/>
    <property type="match status" value="1"/>
</dbReference>
<evidence type="ECO:0000313" key="5">
    <source>
        <dbReference type="Proteomes" id="UP001595685"/>
    </source>
</evidence>
<dbReference type="PROSITE" id="PS50887">
    <property type="entry name" value="GGDEF"/>
    <property type="match status" value="1"/>
</dbReference>
<dbReference type="CDD" id="cd01949">
    <property type="entry name" value="GGDEF"/>
    <property type="match status" value="1"/>
</dbReference>
<organism evidence="4 5">
    <name type="scientific">Aquipuribacter hungaricus</name>
    <dbReference type="NCBI Taxonomy" id="545624"/>
    <lineage>
        <taxon>Bacteria</taxon>
        <taxon>Bacillati</taxon>
        <taxon>Actinomycetota</taxon>
        <taxon>Actinomycetes</taxon>
        <taxon>Micrococcales</taxon>
        <taxon>Intrasporangiaceae</taxon>
        <taxon>Aquipuribacter</taxon>
    </lineage>
</organism>
<dbReference type="CDD" id="cd01948">
    <property type="entry name" value="EAL"/>
    <property type="match status" value="1"/>
</dbReference>
<reference evidence="5" key="1">
    <citation type="journal article" date="2019" name="Int. J. Syst. Evol. Microbiol.">
        <title>The Global Catalogue of Microorganisms (GCM) 10K type strain sequencing project: providing services to taxonomists for standard genome sequencing and annotation.</title>
        <authorList>
            <consortium name="The Broad Institute Genomics Platform"/>
            <consortium name="The Broad Institute Genome Sequencing Center for Infectious Disease"/>
            <person name="Wu L."/>
            <person name="Ma J."/>
        </authorList>
    </citation>
    <scope>NUCLEOTIDE SEQUENCE [LARGE SCALE GENOMIC DNA]</scope>
    <source>
        <strain evidence="5">NCAIM B.02333</strain>
    </source>
</reference>
<dbReference type="RefSeq" id="WP_340295442.1">
    <property type="nucleotide sequence ID" value="NZ_JBBEOI010000242.1"/>
</dbReference>
<dbReference type="PROSITE" id="PS50883">
    <property type="entry name" value="EAL"/>
    <property type="match status" value="1"/>
</dbReference>
<accession>A0ABV7WJM0</accession>
<dbReference type="Proteomes" id="UP001595685">
    <property type="component" value="Unassembled WGS sequence"/>
</dbReference>
<feature type="transmembrane region" description="Helical" evidence="1">
    <location>
        <begin position="292"/>
        <end position="313"/>
    </location>
</feature>
<feature type="transmembrane region" description="Helical" evidence="1">
    <location>
        <begin position="270"/>
        <end position="286"/>
    </location>
</feature>
<name>A0ABV7WJM0_9MICO</name>
<feature type="transmembrane region" description="Helical" evidence="1">
    <location>
        <begin position="21"/>
        <end position="42"/>
    </location>
</feature>
<dbReference type="InterPro" id="IPR001633">
    <property type="entry name" value="EAL_dom"/>
</dbReference>
<dbReference type="SUPFAM" id="SSF141868">
    <property type="entry name" value="EAL domain-like"/>
    <property type="match status" value="1"/>
</dbReference>
<dbReference type="InterPro" id="IPR050706">
    <property type="entry name" value="Cyclic-di-GMP_PDE-like"/>
</dbReference>
<dbReference type="PANTHER" id="PTHR33121:SF70">
    <property type="entry name" value="SIGNALING PROTEIN YKOW"/>
    <property type="match status" value="1"/>
</dbReference>
<dbReference type="InterPro" id="IPR043128">
    <property type="entry name" value="Rev_trsase/Diguanyl_cyclase"/>
</dbReference>
<evidence type="ECO:0000259" key="2">
    <source>
        <dbReference type="PROSITE" id="PS50883"/>
    </source>
</evidence>
<protein>
    <submittedName>
        <fullName evidence="4">Bifunctional diguanylate cyclase/phosphodiesterase</fullName>
    </submittedName>
</protein>
<dbReference type="PANTHER" id="PTHR33121">
    <property type="entry name" value="CYCLIC DI-GMP PHOSPHODIESTERASE PDEF"/>
    <property type="match status" value="1"/>
</dbReference>
<dbReference type="InterPro" id="IPR029787">
    <property type="entry name" value="Nucleotide_cyclase"/>
</dbReference>
<feature type="transmembrane region" description="Helical" evidence="1">
    <location>
        <begin position="207"/>
        <end position="228"/>
    </location>
</feature>